<reference evidence="2 3" key="1">
    <citation type="submission" date="2023-06" db="EMBL/GenBank/DDBJ databases">
        <title>Roseiconus lacunae JC819 isolated from Gulf of Mannar region, Tamil Nadu.</title>
        <authorList>
            <person name="Pk S."/>
            <person name="Ch S."/>
            <person name="Ch V.R."/>
        </authorList>
    </citation>
    <scope>NUCLEOTIDE SEQUENCE [LARGE SCALE GENOMIC DNA]</scope>
    <source>
        <strain evidence="2 3">JC819</strain>
    </source>
</reference>
<feature type="region of interest" description="Disordered" evidence="1">
    <location>
        <begin position="77"/>
        <end position="101"/>
    </location>
</feature>
<dbReference type="EMBL" id="JASZZN010000004">
    <property type="protein sequence ID" value="MDM4015112.1"/>
    <property type="molecule type" value="Genomic_DNA"/>
</dbReference>
<keyword evidence="3" id="KW-1185">Reference proteome</keyword>
<dbReference type="Proteomes" id="UP001239462">
    <property type="component" value="Unassembled WGS sequence"/>
</dbReference>
<name>A0ABT7PF49_9BACT</name>
<protein>
    <submittedName>
        <fullName evidence="2">Helix-turn-helix domain-containing protein</fullName>
    </submittedName>
</protein>
<accession>A0ABT7PF49</accession>
<feature type="compositionally biased region" description="Basic residues" evidence="1">
    <location>
        <begin position="78"/>
        <end position="87"/>
    </location>
</feature>
<comment type="caution">
    <text evidence="2">The sequence shown here is derived from an EMBL/GenBank/DDBJ whole genome shotgun (WGS) entry which is preliminary data.</text>
</comment>
<organism evidence="2 3">
    <name type="scientific">Roseiconus lacunae</name>
    <dbReference type="NCBI Taxonomy" id="2605694"/>
    <lineage>
        <taxon>Bacteria</taxon>
        <taxon>Pseudomonadati</taxon>
        <taxon>Planctomycetota</taxon>
        <taxon>Planctomycetia</taxon>
        <taxon>Pirellulales</taxon>
        <taxon>Pirellulaceae</taxon>
        <taxon>Roseiconus</taxon>
    </lineage>
</organism>
<dbReference type="RefSeq" id="WP_149496421.1">
    <property type="nucleotide sequence ID" value="NZ_JASZZN010000004.1"/>
</dbReference>
<proteinExistence type="predicted"/>
<evidence type="ECO:0000313" key="3">
    <source>
        <dbReference type="Proteomes" id="UP001239462"/>
    </source>
</evidence>
<evidence type="ECO:0000313" key="2">
    <source>
        <dbReference type="EMBL" id="MDM4015112.1"/>
    </source>
</evidence>
<sequence length="101" mass="11371">MDASLLNSKDAASELGISVPTFYDWLSQSRNGTFTLRGKPVTIEFYQGGRCGQGRIRIPRREIDRLLALMLVQTQPKPLRRAPKPRKNFSNITVTPGRPES</sequence>
<gene>
    <name evidence="2" type="ORF">QTN89_06695</name>
</gene>
<evidence type="ECO:0000256" key="1">
    <source>
        <dbReference type="SAM" id="MobiDB-lite"/>
    </source>
</evidence>